<sequence>MAPAFTNNLQQNAAKGEVCKVGLDCLPLNSIGDRSLADDVVQAFGIRLVANPQVVQLAANSGFDALFIDLEHSTLSAFDASILSMAGLQYGITPFVRVPYQCGDGFVQRVLDGGAMGVIFPHIHNEDDARAAVSICKYPPTGKRSMTGQVPYFSLRPTPPGPFVAESNAHASSVFVMIETKESIENVDSIAAVPDVDVLLIGSNDLATELGVPAQFKSDAFRAAVAAVSAACAKHGKVFGLAGIYDNAELQDWALNKLGARFILVQQDSGILARAGKESVDAILQVTSTK</sequence>
<name>A0A167LW30_9HYPO</name>
<dbReference type="InterPro" id="IPR050251">
    <property type="entry name" value="HpcH-HpaI_aldolase"/>
</dbReference>
<evidence type="ECO:0000313" key="6">
    <source>
        <dbReference type="Proteomes" id="UP000076874"/>
    </source>
</evidence>
<keyword evidence="6" id="KW-1185">Reference proteome</keyword>
<dbReference type="InterPro" id="IPR040442">
    <property type="entry name" value="Pyrv_kinase-like_dom_sf"/>
</dbReference>
<dbReference type="Proteomes" id="UP000076874">
    <property type="component" value="Unassembled WGS sequence"/>
</dbReference>
<dbReference type="InterPro" id="IPR005000">
    <property type="entry name" value="Aldolase/citrate-lyase_domain"/>
</dbReference>
<dbReference type="GO" id="GO:0005737">
    <property type="term" value="C:cytoplasm"/>
    <property type="evidence" value="ECO:0007669"/>
    <property type="project" value="TreeGrafter"/>
</dbReference>
<evidence type="ECO:0000256" key="1">
    <source>
        <dbReference type="ARBA" id="ARBA00005568"/>
    </source>
</evidence>
<accession>A0A167LW30</accession>
<dbReference type="PANTHER" id="PTHR30502:SF0">
    <property type="entry name" value="PHOSPHOENOLPYRUVATE CARBOXYLASE FAMILY PROTEIN"/>
    <property type="match status" value="1"/>
</dbReference>
<keyword evidence="3" id="KW-0456">Lyase</keyword>
<comment type="caution">
    <text evidence="5">The sequence shown here is derived from an EMBL/GenBank/DDBJ whole genome shotgun (WGS) entry which is preliminary data.</text>
</comment>
<evidence type="ECO:0000313" key="5">
    <source>
        <dbReference type="EMBL" id="OAA53591.1"/>
    </source>
</evidence>
<keyword evidence="2" id="KW-0479">Metal-binding</keyword>
<dbReference type="PANTHER" id="PTHR30502">
    <property type="entry name" value="2-KETO-3-DEOXY-L-RHAMNONATE ALDOLASE"/>
    <property type="match status" value="1"/>
</dbReference>
<reference evidence="5 6" key="1">
    <citation type="journal article" date="2016" name="Genome Biol. Evol.">
        <title>Divergent and convergent evolution of fungal pathogenicity.</title>
        <authorList>
            <person name="Shang Y."/>
            <person name="Xiao G."/>
            <person name="Zheng P."/>
            <person name="Cen K."/>
            <person name="Zhan S."/>
            <person name="Wang C."/>
        </authorList>
    </citation>
    <scope>NUCLEOTIDE SEQUENCE [LARGE SCALE GENOMIC DNA]</scope>
    <source>
        <strain evidence="5 6">RCEF 264</strain>
    </source>
</reference>
<evidence type="ECO:0000259" key="4">
    <source>
        <dbReference type="Pfam" id="PF03328"/>
    </source>
</evidence>
<dbReference type="EMBL" id="AZHD01000028">
    <property type="protein sequence ID" value="OAA53591.1"/>
    <property type="molecule type" value="Genomic_DNA"/>
</dbReference>
<dbReference type="STRING" id="1081102.A0A167LW30"/>
<dbReference type="InterPro" id="IPR015813">
    <property type="entry name" value="Pyrv/PenolPyrv_kinase-like_dom"/>
</dbReference>
<feature type="domain" description="HpcH/HpaI aldolase/citrate lyase" evidence="4">
    <location>
        <begin position="50"/>
        <end position="237"/>
    </location>
</feature>
<organism evidence="5 6">
    <name type="scientific">Niveomyces insectorum RCEF 264</name>
    <dbReference type="NCBI Taxonomy" id="1081102"/>
    <lineage>
        <taxon>Eukaryota</taxon>
        <taxon>Fungi</taxon>
        <taxon>Dikarya</taxon>
        <taxon>Ascomycota</taxon>
        <taxon>Pezizomycotina</taxon>
        <taxon>Sordariomycetes</taxon>
        <taxon>Hypocreomycetidae</taxon>
        <taxon>Hypocreales</taxon>
        <taxon>Cordycipitaceae</taxon>
        <taxon>Niveomyces</taxon>
    </lineage>
</organism>
<evidence type="ECO:0000256" key="2">
    <source>
        <dbReference type="ARBA" id="ARBA00022723"/>
    </source>
</evidence>
<dbReference type="GO" id="GO:0016832">
    <property type="term" value="F:aldehyde-lyase activity"/>
    <property type="evidence" value="ECO:0007669"/>
    <property type="project" value="TreeGrafter"/>
</dbReference>
<dbReference type="OrthoDB" id="2326446at2759"/>
<dbReference type="Pfam" id="PF03328">
    <property type="entry name" value="HpcH_HpaI"/>
    <property type="match status" value="1"/>
</dbReference>
<dbReference type="SUPFAM" id="SSF51621">
    <property type="entry name" value="Phosphoenolpyruvate/pyruvate domain"/>
    <property type="match status" value="1"/>
</dbReference>
<protein>
    <submittedName>
        <fullName evidence="5">HpcH/HpaI aldolase</fullName>
    </submittedName>
</protein>
<dbReference type="GO" id="GO:0046872">
    <property type="term" value="F:metal ion binding"/>
    <property type="evidence" value="ECO:0007669"/>
    <property type="project" value="UniProtKB-KW"/>
</dbReference>
<gene>
    <name evidence="5" type="ORF">SPI_09298</name>
</gene>
<proteinExistence type="inferred from homology"/>
<evidence type="ECO:0000256" key="3">
    <source>
        <dbReference type="ARBA" id="ARBA00023239"/>
    </source>
</evidence>
<dbReference type="Gene3D" id="3.20.20.60">
    <property type="entry name" value="Phosphoenolpyruvate-binding domains"/>
    <property type="match status" value="1"/>
</dbReference>
<comment type="similarity">
    <text evidence="1">Belongs to the HpcH/HpaI aldolase family.</text>
</comment>
<dbReference type="AlphaFoldDB" id="A0A167LW30"/>